<evidence type="ECO:0000313" key="2">
    <source>
        <dbReference type="Proteomes" id="UP001642360"/>
    </source>
</evidence>
<reference evidence="1 2" key="1">
    <citation type="submission" date="2024-02" db="EMBL/GenBank/DDBJ databases">
        <authorList>
            <person name="Vignale AGUSTIN F."/>
            <person name="Sosa J E."/>
            <person name="Modenutti C."/>
        </authorList>
    </citation>
    <scope>NUCLEOTIDE SEQUENCE [LARGE SCALE GENOMIC DNA]</scope>
</reference>
<sequence length="117" mass="13004">MEQKKGKEQIVLENIPEEEEVGQKVNEVVLDHKHGVDDNINLESIAGLFLLCSCSVQLVFYAFQLGCSCHFAIDWSHSAGLLLLSPGAAQQGFSRFYSSWFLAGFPADFSVFQLVFS</sequence>
<accession>A0ABC8QQ52</accession>
<dbReference type="EMBL" id="CAUOFW020000647">
    <property type="protein sequence ID" value="CAK9134840.1"/>
    <property type="molecule type" value="Genomic_DNA"/>
</dbReference>
<keyword evidence="2" id="KW-1185">Reference proteome</keyword>
<gene>
    <name evidence="1" type="ORF">ILEXP_LOCUS1771</name>
</gene>
<organism evidence="1 2">
    <name type="scientific">Ilex paraguariensis</name>
    <name type="common">yerba mate</name>
    <dbReference type="NCBI Taxonomy" id="185542"/>
    <lineage>
        <taxon>Eukaryota</taxon>
        <taxon>Viridiplantae</taxon>
        <taxon>Streptophyta</taxon>
        <taxon>Embryophyta</taxon>
        <taxon>Tracheophyta</taxon>
        <taxon>Spermatophyta</taxon>
        <taxon>Magnoliopsida</taxon>
        <taxon>eudicotyledons</taxon>
        <taxon>Gunneridae</taxon>
        <taxon>Pentapetalae</taxon>
        <taxon>asterids</taxon>
        <taxon>campanulids</taxon>
        <taxon>Aquifoliales</taxon>
        <taxon>Aquifoliaceae</taxon>
        <taxon>Ilex</taxon>
    </lineage>
</organism>
<dbReference type="AlphaFoldDB" id="A0ABC8QQ52"/>
<comment type="caution">
    <text evidence="1">The sequence shown here is derived from an EMBL/GenBank/DDBJ whole genome shotgun (WGS) entry which is preliminary data.</text>
</comment>
<proteinExistence type="predicted"/>
<protein>
    <submittedName>
        <fullName evidence="1">Uncharacterized protein</fullName>
    </submittedName>
</protein>
<dbReference type="Proteomes" id="UP001642360">
    <property type="component" value="Unassembled WGS sequence"/>
</dbReference>
<name>A0ABC8QQ52_9AQUA</name>
<evidence type="ECO:0000313" key="1">
    <source>
        <dbReference type="EMBL" id="CAK9134840.1"/>
    </source>
</evidence>